<organism evidence="2 3">
    <name type="scientific">Dillenia turbinata</name>
    <dbReference type="NCBI Taxonomy" id="194707"/>
    <lineage>
        <taxon>Eukaryota</taxon>
        <taxon>Viridiplantae</taxon>
        <taxon>Streptophyta</taxon>
        <taxon>Embryophyta</taxon>
        <taxon>Tracheophyta</taxon>
        <taxon>Spermatophyta</taxon>
        <taxon>Magnoliopsida</taxon>
        <taxon>eudicotyledons</taxon>
        <taxon>Gunneridae</taxon>
        <taxon>Pentapetalae</taxon>
        <taxon>Dilleniales</taxon>
        <taxon>Dilleniaceae</taxon>
        <taxon>Dillenia</taxon>
    </lineage>
</organism>
<dbReference type="EMBL" id="JBAMMX010000017">
    <property type="protein sequence ID" value="KAK6923840.1"/>
    <property type="molecule type" value="Genomic_DNA"/>
</dbReference>
<evidence type="ECO:0000256" key="1">
    <source>
        <dbReference type="SAM" id="MobiDB-lite"/>
    </source>
</evidence>
<keyword evidence="3" id="KW-1185">Reference proteome</keyword>
<evidence type="ECO:0000313" key="2">
    <source>
        <dbReference type="EMBL" id="KAK6923840.1"/>
    </source>
</evidence>
<dbReference type="Pfam" id="PF07093">
    <property type="entry name" value="SGT1"/>
    <property type="match status" value="1"/>
</dbReference>
<evidence type="ECO:0000313" key="3">
    <source>
        <dbReference type="Proteomes" id="UP001370490"/>
    </source>
</evidence>
<dbReference type="PANTHER" id="PTHR13060:SF0">
    <property type="entry name" value="PROTEIN ECDYSONELESS HOMOLOG"/>
    <property type="match status" value="1"/>
</dbReference>
<gene>
    <name evidence="2" type="ORF">RJ641_010040</name>
</gene>
<dbReference type="PANTHER" id="PTHR13060">
    <property type="entry name" value="SGT1 PROTEIN HSGT1 SUPPRESSOR OF GCR2"/>
    <property type="match status" value="1"/>
</dbReference>
<protein>
    <submittedName>
        <fullName evidence="2">Ecd family</fullName>
    </submittedName>
</protein>
<dbReference type="Proteomes" id="UP001370490">
    <property type="component" value="Unassembled WGS sequence"/>
</dbReference>
<accession>A0AAN8UXS0</accession>
<sequence>MSDPVRRIDEILALPHNHEIPPLDDDLWLYNGDDELNAAIMERQKETELYESKHKKMQKSKEPSFPAMREPRNLEGVDFYMDRFIKDLESAMRHPEHEGAADDDDTIEGSLSNMDFESEDGSKFAEACEDIEDGEDAFKNSYSDALNKELKPTTLKKSFVRANDQFTNKNEVDEMMLSLLDSFSSRHGLPGPASNLLGFWVYSSQKMPKKCPQKQVKCIGLHGVEPKDGPSPNAGSTKYQL</sequence>
<feature type="region of interest" description="Disordered" evidence="1">
    <location>
        <begin position="222"/>
        <end position="241"/>
    </location>
</feature>
<dbReference type="AlphaFoldDB" id="A0AAN8UXS0"/>
<dbReference type="InterPro" id="IPR010770">
    <property type="entry name" value="Ecd"/>
</dbReference>
<dbReference type="GO" id="GO:0005634">
    <property type="term" value="C:nucleus"/>
    <property type="evidence" value="ECO:0007669"/>
    <property type="project" value="TreeGrafter"/>
</dbReference>
<proteinExistence type="predicted"/>
<name>A0AAN8UXS0_9MAGN</name>
<reference evidence="2 3" key="1">
    <citation type="submission" date="2023-12" db="EMBL/GenBank/DDBJ databases">
        <title>A high-quality genome assembly for Dillenia turbinata (Dilleniales).</title>
        <authorList>
            <person name="Chanderbali A."/>
        </authorList>
    </citation>
    <scope>NUCLEOTIDE SEQUENCE [LARGE SCALE GENOMIC DNA]</scope>
    <source>
        <strain evidence="2">LSX21</strain>
        <tissue evidence="2">Leaf</tissue>
    </source>
</reference>
<comment type="caution">
    <text evidence="2">The sequence shown here is derived from an EMBL/GenBank/DDBJ whole genome shotgun (WGS) entry which is preliminary data.</text>
</comment>
<feature type="region of interest" description="Disordered" evidence="1">
    <location>
        <begin position="49"/>
        <end position="69"/>
    </location>
</feature>